<dbReference type="CDD" id="cd00077">
    <property type="entry name" value="HDc"/>
    <property type="match status" value="1"/>
</dbReference>
<name>A0ABU5TDS3_9CYAN</name>
<keyword evidence="3" id="KW-1185">Reference proteome</keyword>
<evidence type="ECO:0000259" key="1">
    <source>
        <dbReference type="PROSITE" id="PS51832"/>
    </source>
</evidence>
<proteinExistence type="predicted"/>
<dbReference type="Gene3D" id="1.10.3210.10">
    <property type="entry name" value="Hypothetical protein af1432"/>
    <property type="match status" value="1"/>
</dbReference>
<gene>
    <name evidence="2" type="ORF">VB774_01475</name>
</gene>
<dbReference type="RefSeq" id="WP_281009117.1">
    <property type="nucleotide sequence ID" value="NZ_JAYGIE010000003.1"/>
</dbReference>
<dbReference type="Proteomes" id="UP001301388">
    <property type="component" value="Unassembled WGS sequence"/>
</dbReference>
<dbReference type="InterPro" id="IPR003607">
    <property type="entry name" value="HD/PDEase_dom"/>
</dbReference>
<dbReference type="EMBL" id="JAYGIE010000003">
    <property type="protein sequence ID" value="MEA5476277.1"/>
    <property type="molecule type" value="Genomic_DNA"/>
</dbReference>
<dbReference type="PANTHER" id="PTHR43155">
    <property type="entry name" value="CYCLIC DI-GMP PHOSPHODIESTERASE PA4108-RELATED"/>
    <property type="match status" value="1"/>
</dbReference>
<evidence type="ECO:0000313" key="2">
    <source>
        <dbReference type="EMBL" id="MEA5476277.1"/>
    </source>
</evidence>
<dbReference type="SUPFAM" id="SSF109604">
    <property type="entry name" value="HD-domain/PDEase-like"/>
    <property type="match status" value="1"/>
</dbReference>
<feature type="domain" description="HD-GYP" evidence="1">
    <location>
        <begin position="12"/>
        <end position="208"/>
    </location>
</feature>
<dbReference type="PANTHER" id="PTHR43155:SF2">
    <property type="entry name" value="CYCLIC DI-GMP PHOSPHODIESTERASE PA4108"/>
    <property type="match status" value="1"/>
</dbReference>
<dbReference type="InterPro" id="IPR037522">
    <property type="entry name" value="HD_GYP_dom"/>
</dbReference>
<dbReference type="Pfam" id="PF13487">
    <property type="entry name" value="HD_5"/>
    <property type="match status" value="1"/>
</dbReference>
<organism evidence="2 3">
    <name type="scientific">Pseudanabaena galeata UHCC 0370</name>
    <dbReference type="NCBI Taxonomy" id="3110310"/>
    <lineage>
        <taxon>Bacteria</taxon>
        <taxon>Bacillati</taxon>
        <taxon>Cyanobacteriota</taxon>
        <taxon>Cyanophyceae</taxon>
        <taxon>Pseudanabaenales</taxon>
        <taxon>Pseudanabaenaceae</taxon>
        <taxon>Pseudanabaena</taxon>
    </lineage>
</organism>
<evidence type="ECO:0000313" key="3">
    <source>
        <dbReference type="Proteomes" id="UP001301388"/>
    </source>
</evidence>
<sequence length="221" mass="25681">MSDYSREYDIQILGLSNLLQPSTKQIIYTLHSPTYLHCKYLSILSRYFGEFLQLSDLELQTLIWGAYLHDIGKCSISSNILDKPSGLSHHEWEFMKLHPTIDNATLLFPKEVEPIIPIIQCHHERWDGSGYPKGLSKKDIPYLARVVQLVDIYDALTHTRSYKRTFSSEKAIEIILEETVKGWYEPILVEQFIEFLKKQSEKYPHTITLTSFSYLHTAKVA</sequence>
<accession>A0ABU5TDS3</accession>
<reference evidence="2 3" key="1">
    <citation type="submission" date="2023-12" db="EMBL/GenBank/DDBJ databases">
        <title>Baltic Sea Cyanobacteria.</title>
        <authorList>
            <person name="Delbaje E."/>
            <person name="Fewer D.P."/>
            <person name="Shishido T.K."/>
        </authorList>
    </citation>
    <scope>NUCLEOTIDE SEQUENCE [LARGE SCALE GENOMIC DNA]</scope>
    <source>
        <strain evidence="2 3">UHCC 0370</strain>
    </source>
</reference>
<protein>
    <submittedName>
        <fullName evidence="2">HD domain-containing phosphohydrolase</fullName>
    </submittedName>
</protein>
<comment type="caution">
    <text evidence="2">The sequence shown here is derived from an EMBL/GenBank/DDBJ whole genome shotgun (WGS) entry which is preliminary data.</text>
</comment>
<dbReference type="PROSITE" id="PS51832">
    <property type="entry name" value="HD_GYP"/>
    <property type="match status" value="1"/>
</dbReference>
<dbReference type="SMART" id="SM00471">
    <property type="entry name" value="HDc"/>
    <property type="match status" value="1"/>
</dbReference>